<name>A0AAJ8LWR2_9TREE</name>
<feature type="compositionally biased region" description="Basic and acidic residues" evidence="6">
    <location>
        <begin position="276"/>
        <end position="294"/>
    </location>
</feature>
<dbReference type="GeneID" id="91084468"/>
<evidence type="ECO:0000256" key="1">
    <source>
        <dbReference type="ARBA" id="ARBA00004604"/>
    </source>
</evidence>
<keyword evidence="5" id="KW-0539">Nucleus</keyword>
<feature type="compositionally biased region" description="Basic and acidic residues" evidence="6">
    <location>
        <begin position="31"/>
        <end position="42"/>
    </location>
</feature>
<dbReference type="RefSeq" id="XP_066065811.1">
    <property type="nucleotide sequence ID" value="XM_066209714.1"/>
</dbReference>
<comment type="subcellular location">
    <subcellularLocation>
        <location evidence="1">Nucleus</location>
        <location evidence="1">Nucleolus</location>
    </subcellularLocation>
</comment>
<dbReference type="PANTHER" id="PTHR13028:SF0">
    <property type="entry name" value="RRNA-PROCESSING PROTEIN EBP2-RELATED"/>
    <property type="match status" value="1"/>
</dbReference>
<feature type="compositionally biased region" description="Basic and acidic residues" evidence="6">
    <location>
        <begin position="319"/>
        <end position="346"/>
    </location>
</feature>
<dbReference type="Proteomes" id="UP000094043">
    <property type="component" value="Chromosome 1"/>
</dbReference>
<feature type="compositionally biased region" description="Acidic residues" evidence="6">
    <location>
        <begin position="305"/>
        <end position="317"/>
    </location>
</feature>
<gene>
    <name evidence="7" type="ORF">L203_100252</name>
</gene>
<dbReference type="PANTHER" id="PTHR13028">
    <property type="entry name" value="RRNA PROCESSING PROTEIN EBNA1-BINDING PROTEIN-RELATED"/>
    <property type="match status" value="1"/>
</dbReference>
<dbReference type="AlphaFoldDB" id="A0AAJ8LWR2"/>
<evidence type="ECO:0000313" key="8">
    <source>
        <dbReference type="Proteomes" id="UP000094043"/>
    </source>
</evidence>
<sequence length="403" mass="45195">MAISKKEYRRQKTAVKTKELESSVQPLKSALKVDKKLKKAEISDDGLGSDDEEGDEDVSEEGMKRLMELVDVEDLNEFELAMLGRGEEDGEDEDEEEEDDGEEVDDNDDNDGEDDDEEQDNTIINEQPDEDVVSLDGLGSDISVDEDAVPRQKVTINNKPALRILTDAIRITNIAWPEHLVLTSKETADVDPNDDLQRETIFYKIALGCISQAKKLATKHGIPFTRPDDYYAEMVKSDEHMERVRTKLVEEAQTIKKSEAAKKQRDLKKFGKQIQQEKLKQREQDKKSFDERVQGLKRKRKEGMEIGEDGDEFDIAVEDAMKGRTEKLGRGTQDKSKMPRHVRDSKYSLGGGGRRSKQNTRESTMDFGGSMSRGKGGKGLKGGPGGAKSKGRPGKSRRQAGRV</sequence>
<keyword evidence="3" id="KW-0690">Ribosome biogenesis</keyword>
<evidence type="ECO:0000313" key="7">
    <source>
        <dbReference type="EMBL" id="WVN85110.1"/>
    </source>
</evidence>
<keyword evidence="4" id="KW-0175">Coiled coil</keyword>
<protein>
    <recommendedName>
        <fullName evidence="9">rRNA-processing protein EBP2</fullName>
    </recommendedName>
</protein>
<organism evidence="7 8">
    <name type="scientific">Cryptococcus depauperatus CBS 7841</name>
    <dbReference type="NCBI Taxonomy" id="1295531"/>
    <lineage>
        <taxon>Eukaryota</taxon>
        <taxon>Fungi</taxon>
        <taxon>Dikarya</taxon>
        <taxon>Basidiomycota</taxon>
        <taxon>Agaricomycotina</taxon>
        <taxon>Tremellomycetes</taxon>
        <taxon>Tremellales</taxon>
        <taxon>Cryptococcaceae</taxon>
        <taxon>Cryptococcus</taxon>
    </lineage>
</organism>
<feature type="compositionally biased region" description="Acidic residues" evidence="6">
    <location>
        <begin position="43"/>
        <end position="60"/>
    </location>
</feature>
<dbReference type="GO" id="GO:0006364">
    <property type="term" value="P:rRNA processing"/>
    <property type="evidence" value="ECO:0007669"/>
    <property type="project" value="TreeGrafter"/>
</dbReference>
<evidence type="ECO:0000256" key="6">
    <source>
        <dbReference type="SAM" id="MobiDB-lite"/>
    </source>
</evidence>
<evidence type="ECO:0000256" key="4">
    <source>
        <dbReference type="ARBA" id="ARBA00023054"/>
    </source>
</evidence>
<dbReference type="KEGG" id="cdep:91084468"/>
<reference evidence="7" key="2">
    <citation type="journal article" date="2022" name="Elife">
        <title>Obligate sexual reproduction of a homothallic fungus closely related to the Cryptococcus pathogenic species complex.</title>
        <authorList>
            <person name="Passer A.R."/>
            <person name="Clancey S.A."/>
            <person name="Shea T."/>
            <person name="David-Palma M."/>
            <person name="Averette A.F."/>
            <person name="Boekhout T."/>
            <person name="Porcel B.M."/>
            <person name="Nowrousian M."/>
            <person name="Cuomo C.A."/>
            <person name="Sun S."/>
            <person name="Heitman J."/>
            <person name="Coelho M.A."/>
        </authorList>
    </citation>
    <scope>NUCLEOTIDE SEQUENCE</scope>
    <source>
        <strain evidence="7">CBS 7841</strain>
    </source>
</reference>
<evidence type="ECO:0008006" key="9">
    <source>
        <dbReference type="Google" id="ProtNLM"/>
    </source>
</evidence>
<dbReference type="EMBL" id="CP143784">
    <property type="protein sequence ID" value="WVN85110.1"/>
    <property type="molecule type" value="Genomic_DNA"/>
</dbReference>
<evidence type="ECO:0000256" key="2">
    <source>
        <dbReference type="ARBA" id="ARBA00007336"/>
    </source>
</evidence>
<accession>A0AAJ8LWR2</accession>
<feature type="region of interest" description="Disordered" evidence="6">
    <location>
        <begin position="1"/>
        <end position="146"/>
    </location>
</feature>
<keyword evidence="8" id="KW-1185">Reference proteome</keyword>
<feature type="region of interest" description="Disordered" evidence="6">
    <location>
        <begin position="276"/>
        <end position="403"/>
    </location>
</feature>
<feature type="compositionally biased region" description="Acidic residues" evidence="6">
    <location>
        <begin position="88"/>
        <end position="120"/>
    </location>
</feature>
<dbReference type="GO" id="GO:0034399">
    <property type="term" value="C:nuclear periphery"/>
    <property type="evidence" value="ECO:0007669"/>
    <property type="project" value="TreeGrafter"/>
</dbReference>
<feature type="compositionally biased region" description="Gly residues" evidence="6">
    <location>
        <begin position="377"/>
        <end position="388"/>
    </location>
</feature>
<dbReference type="GO" id="GO:0005730">
    <property type="term" value="C:nucleolus"/>
    <property type="evidence" value="ECO:0007669"/>
    <property type="project" value="UniProtKB-SubCell"/>
</dbReference>
<dbReference type="GO" id="GO:0042273">
    <property type="term" value="P:ribosomal large subunit biogenesis"/>
    <property type="evidence" value="ECO:0007669"/>
    <property type="project" value="TreeGrafter"/>
</dbReference>
<dbReference type="InterPro" id="IPR008610">
    <property type="entry name" value="Ebp2"/>
</dbReference>
<evidence type="ECO:0000256" key="3">
    <source>
        <dbReference type="ARBA" id="ARBA00022517"/>
    </source>
</evidence>
<evidence type="ECO:0000256" key="5">
    <source>
        <dbReference type="ARBA" id="ARBA00023242"/>
    </source>
</evidence>
<reference evidence="7" key="1">
    <citation type="submission" date="2016-06" db="EMBL/GenBank/DDBJ databases">
        <authorList>
            <person name="Cuomo C."/>
            <person name="Litvintseva A."/>
            <person name="Heitman J."/>
            <person name="Chen Y."/>
            <person name="Sun S."/>
            <person name="Springer D."/>
            <person name="Dromer F."/>
            <person name="Young S."/>
            <person name="Zeng Q."/>
            <person name="Chapman S."/>
            <person name="Gujja S."/>
            <person name="Saif S."/>
            <person name="Birren B."/>
        </authorList>
    </citation>
    <scope>NUCLEOTIDE SEQUENCE</scope>
    <source>
        <strain evidence="7">CBS 7841</strain>
    </source>
</reference>
<dbReference type="Pfam" id="PF05890">
    <property type="entry name" value="Ebp2"/>
    <property type="match status" value="1"/>
</dbReference>
<dbReference type="GO" id="GO:0030687">
    <property type="term" value="C:preribosome, large subunit precursor"/>
    <property type="evidence" value="ECO:0007669"/>
    <property type="project" value="TreeGrafter"/>
</dbReference>
<proteinExistence type="inferred from homology"/>
<comment type="similarity">
    <text evidence="2">Belongs to the EBP2 family.</text>
</comment>
<feature type="compositionally biased region" description="Basic residues" evidence="6">
    <location>
        <begin position="389"/>
        <end position="403"/>
    </location>
</feature>
<reference evidence="7" key="3">
    <citation type="submission" date="2024-01" db="EMBL/GenBank/DDBJ databases">
        <authorList>
            <person name="Coelho M.A."/>
            <person name="David-Palma M."/>
            <person name="Shea T."/>
            <person name="Sun S."/>
            <person name="Cuomo C.A."/>
            <person name="Heitman J."/>
        </authorList>
    </citation>
    <scope>NUCLEOTIDE SEQUENCE</scope>
    <source>
        <strain evidence="7">CBS 7841</strain>
    </source>
</reference>